<comment type="caution">
    <text evidence="2">The sequence shown here is derived from an EMBL/GenBank/DDBJ whole genome shotgun (WGS) entry which is preliminary data.</text>
</comment>
<feature type="region of interest" description="Disordered" evidence="1">
    <location>
        <begin position="1065"/>
        <end position="1090"/>
    </location>
</feature>
<organism evidence="2 3">
    <name type="scientific">Cyanidiococcus yangmingshanensis</name>
    <dbReference type="NCBI Taxonomy" id="2690220"/>
    <lineage>
        <taxon>Eukaryota</taxon>
        <taxon>Rhodophyta</taxon>
        <taxon>Bangiophyceae</taxon>
        <taxon>Cyanidiales</taxon>
        <taxon>Cyanidiaceae</taxon>
        <taxon>Cyanidiococcus</taxon>
    </lineage>
</organism>
<dbReference type="Proteomes" id="UP000530660">
    <property type="component" value="Unassembled WGS sequence"/>
</dbReference>
<dbReference type="EMBL" id="VWRR01000019">
    <property type="protein sequence ID" value="KAF6000593.1"/>
    <property type="molecule type" value="Genomic_DNA"/>
</dbReference>
<dbReference type="InterPro" id="IPR055602">
    <property type="entry name" value="DUF7178"/>
</dbReference>
<evidence type="ECO:0000313" key="2">
    <source>
        <dbReference type="EMBL" id="KAF6000593.1"/>
    </source>
</evidence>
<feature type="region of interest" description="Disordered" evidence="1">
    <location>
        <begin position="385"/>
        <end position="412"/>
    </location>
</feature>
<gene>
    <name evidence="2" type="ORF">F1559_002436</name>
</gene>
<evidence type="ECO:0000256" key="1">
    <source>
        <dbReference type="SAM" id="MobiDB-lite"/>
    </source>
</evidence>
<feature type="compositionally biased region" description="Basic and acidic residues" evidence="1">
    <location>
        <begin position="114"/>
        <end position="138"/>
    </location>
</feature>
<feature type="compositionally biased region" description="Acidic residues" evidence="1">
    <location>
        <begin position="1075"/>
        <end position="1089"/>
    </location>
</feature>
<feature type="region of interest" description="Disordered" evidence="1">
    <location>
        <begin position="85"/>
        <end position="153"/>
    </location>
</feature>
<evidence type="ECO:0000313" key="3">
    <source>
        <dbReference type="Proteomes" id="UP000530660"/>
    </source>
</evidence>
<proteinExistence type="predicted"/>
<reference evidence="2 3" key="1">
    <citation type="journal article" date="2020" name="J. Phycol.">
        <title>Comparative genome analysis reveals Cyanidiococcus gen. nov., a new extremophilic red algal genus sister to Cyanidioschyzon (Cyanidioschyzonaceae, Rhodophyta).</title>
        <authorList>
            <person name="Liu S.-L."/>
            <person name="Chiang Y.-R."/>
            <person name="Yoon H.S."/>
            <person name="Fu H.-Y."/>
        </authorList>
    </citation>
    <scope>NUCLEOTIDE SEQUENCE [LARGE SCALE GENOMIC DNA]</scope>
    <source>
        <strain evidence="2 3">THAL066</strain>
    </source>
</reference>
<feature type="region of interest" description="Disordered" evidence="1">
    <location>
        <begin position="1"/>
        <end position="59"/>
    </location>
</feature>
<dbReference type="AlphaFoldDB" id="A0A7J7IBW7"/>
<feature type="compositionally biased region" description="Polar residues" evidence="1">
    <location>
        <begin position="385"/>
        <end position="406"/>
    </location>
</feature>
<dbReference type="Pfam" id="PF23802">
    <property type="entry name" value="DUF7178"/>
    <property type="match status" value="1"/>
</dbReference>
<protein>
    <submittedName>
        <fullName evidence="2">Uncharacterized protein</fullName>
    </submittedName>
</protein>
<dbReference type="OrthoDB" id="10518224at2759"/>
<name>A0A7J7IBW7_9RHOD</name>
<accession>A0A7J7IBW7</accession>
<sequence>MKAESDDTSRTGADASRPLSSAALKQTANWPLKRPLNDALPEAIDEDEITGRDARIVTDPTTDAAVNPFWRAAHALGLDALASTAPPSRSISEFSEPVEKAAAGATCTTPMSARRPDSVWTPEKRSRPLTERARRDGASGENASDGPPWAPRPQLVEFNEQQTFEERNHVFYGNPGHGELSWRPSHFRQSTEAPRTWRASSSTTAAAADAACCTETESVNEGTSSTMSMPWSPVTALGAPVSIASWSSETLSIEEPTKRAKLVHAKSVAEPETNEDCMEDAWVRALAWIHQQRSQAAVQLNAGGSSEPTQVINTAADEETIQSAIEIVSTADENASVACMAPEDRSEQSLCWPLGCIPMYTRWLERARPQWLEMVAVRCRRAASSKTDTALSNKSPLESWPVSSDPTPRLRPNAYPTGTAGDQLRQKHRQELDALVQEGRTRLEQLLAASKRSLAAITNELRRQEHVLNYVRCQHAYERRCLREQGPSLEMSPRLSAEAHIQHALRECIFESHPRVFEVPPEWACSRKLRAVQHALEELVRFNPTANGMQARQEWVRRQRQRQTAVSSGLYVAPRYETYEAALRNCQEVLGPRRFEATAPSLEALREHFERVRESYPHMYTWYRDLHRVVQAATAHNALEMHLFLSLLATCSPNSSIAANTINALLNYRAVSQVRRPRYGSYPMNSLLNYLAGCMGAPSGSKVTAFLDNLLHPDTSRRITVDTHMQKVLLGGSGRLTLNAREYEAMEGVFLAAARSLGEPCPCRLQSCLWALQAGPISYAAELRRYRRCTQIKLRLASAEAAAVRCSDPDVLFRIRQALLELGYLNEFDAIHQEEAFARCSGFVYVPIRRETVRSMRAHVAMRRAFARRQGRTLLPREQAELASFESSITSAEAKGQIDNELEHFEDRARVAADLHRCARLLLHQLAEVEAVELVILPDSNLVKDALEMPLLCARMDRTTKAASQNNKIEASDSGSTVLRRDVQVLSSTCQWVTNSSEHVHGMEPAALPQSTHAAMTTKDGQPPPEPMLAHAVAASSTHLDAREEQTRHNAATLNPIARLNSKSMTWTDAHSNDEQDDDEDDDNDDGDWDPYFGAHQWFTDARQRYGIQTLWH</sequence>
<keyword evidence="3" id="KW-1185">Reference proteome</keyword>
<feature type="region of interest" description="Disordered" evidence="1">
    <location>
        <begin position="175"/>
        <end position="203"/>
    </location>
</feature>